<dbReference type="EMBL" id="JAWDJW010000013">
    <property type="protein sequence ID" value="KAK3082075.1"/>
    <property type="molecule type" value="Genomic_DNA"/>
</dbReference>
<evidence type="ECO:0000313" key="2">
    <source>
        <dbReference type="Proteomes" id="UP001186974"/>
    </source>
</evidence>
<accession>A0ACC3DZS2</accession>
<sequence length="229" mass="25989">MGGIGKAQLAVAFAQKYHRKHSAVFWLDESSRDRLEQGLVDTATRLPQDEITADIAESHKQEKVGTKADCLIIIDHVDRDCRGKSKDAQAYDLNEYLPPANRGYVLVTSRLSRGWQAWHEAGLSKLDQEQSRLVLENNAGKSVDGANEIIRLLDGLPLALAQVGTYLRETNMAFARYVQYYNRTWADPIKRQDGSPLEEYKYRPMLTTWTMSYEQVRKESKGAADLLKL</sequence>
<protein>
    <submittedName>
        <fullName evidence="1">Uncharacterized protein</fullName>
    </submittedName>
</protein>
<evidence type="ECO:0000313" key="1">
    <source>
        <dbReference type="EMBL" id="KAK3082075.1"/>
    </source>
</evidence>
<reference evidence="1" key="1">
    <citation type="submission" date="2024-09" db="EMBL/GenBank/DDBJ databases">
        <title>Black Yeasts Isolated from many extreme environments.</title>
        <authorList>
            <person name="Coleine C."/>
            <person name="Stajich J.E."/>
            <person name="Selbmann L."/>
        </authorList>
    </citation>
    <scope>NUCLEOTIDE SEQUENCE</scope>
    <source>
        <strain evidence="1">CCFEE 5737</strain>
    </source>
</reference>
<gene>
    <name evidence="1" type="ORF">LTS18_005473</name>
</gene>
<proteinExistence type="predicted"/>
<comment type="caution">
    <text evidence="1">The sequence shown here is derived from an EMBL/GenBank/DDBJ whole genome shotgun (WGS) entry which is preliminary data.</text>
</comment>
<dbReference type="Proteomes" id="UP001186974">
    <property type="component" value="Unassembled WGS sequence"/>
</dbReference>
<organism evidence="1 2">
    <name type="scientific">Coniosporium uncinatum</name>
    <dbReference type="NCBI Taxonomy" id="93489"/>
    <lineage>
        <taxon>Eukaryota</taxon>
        <taxon>Fungi</taxon>
        <taxon>Dikarya</taxon>
        <taxon>Ascomycota</taxon>
        <taxon>Pezizomycotina</taxon>
        <taxon>Dothideomycetes</taxon>
        <taxon>Dothideomycetes incertae sedis</taxon>
        <taxon>Coniosporium</taxon>
    </lineage>
</organism>
<name>A0ACC3DZS2_9PEZI</name>
<keyword evidence="2" id="KW-1185">Reference proteome</keyword>